<dbReference type="Gene3D" id="3.30.70.1440">
    <property type="entry name" value="Multidrug efflux transporter AcrB pore domain"/>
    <property type="match status" value="1"/>
</dbReference>
<protein>
    <submittedName>
        <fullName evidence="2">Acriflavin resistance protein</fullName>
    </submittedName>
</protein>
<dbReference type="SUPFAM" id="SSF82866">
    <property type="entry name" value="Multidrug efflux transporter AcrB transmembrane domain"/>
    <property type="match status" value="2"/>
</dbReference>
<dbReference type="eggNOG" id="COG0841">
    <property type="taxonomic scope" value="Bacteria"/>
</dbReference>
<accession>F2NWW9</accession>
<dbReference type="PANTHER" id="PTHR32063:SF0">
    <property type="entry name" value="SWARMING MOTILITY PROTEIN SWRC"/>
    <property type="match status" value="1"/>
</dbReference>
<keyword evidence="1" id="KW-0472">Membrane</keyword>
<dbReference type="Gene3D" id="3.30.70.1320">
    <property type="entry name" value="Multidrug efflux transporter AcrB pore domain like"/>
    <property type="match status" value="1"/>
</dbReference>
<evidence type="ECO:0000313" key="3">
    <source>
        <dbReference type="Proteomes" id="UP000006852"/>
    </source>
</evidence>
<dbReference type="Gene3D" id="1.20.1640.10">
    <property type="entry name" value="Multidrug efflux transporter AcrB transmembrane domain"/>
    <property type="match status" value="2"/>
</dbReference>
<dbReference type="Gene3D" id="3.30.2090.10">
    <property type="entry name" value="Multidrug efflux transporter AcrB TolC docking domain, DN and DC subdomains"/>
    <property type="match status" value="2"/>
</dbReference>
<dbReference type="GeneID" id="302997446"/>
<feature type="transmembrane region" description="Helical" evidence="1">
    <location>
        <begin position="428"/>
        <end position="449"/>
    </location>
</feature>
<keyword evidence="1" id="KW-0812">Transmembrane</keyword>
<organism evidence="2 3">
    <name type="scientific">Treponema succinifaciens (strain ATCC 33096 / DSM 2489 / 6091)</name>
    <dbReference type="NCBI Taxonomy" id="869209"/>
    <lineage>
        <taxon>Bacteria</taxon>
        <taxon>Pseudomonadati</taxon>
        <taxon>Spirochaetota</taxon>
        <taxon>Spirochaetia</taxon>
        <taxon>Spirochaetales</taxon>
        <taxon>Treponemataceae</taxon>
        <taxon>Treponema</taxon>
    </lineage>
</organism>
<dbReference type="PRINTS" id="PR00702">
    <property type="entry name" value="ACRIFLAVINRP"/>
</dbReference>
<feature type="transmembrane region" description="Helical" evidence="1">
    <location>
        <begin position="461"/>
        <end position="485"/>
    </location>
</feature>
<dbReference type="KEGG" id="tsu:Tresu_0205"/>
<dbReference type="Gene3D" id="3.30.70.1430">
    <property type="entry name" value="Multidrug efflux transporter AcrB pore domain"/>
    <property type="match status" value="2"/>
</dbReference>
<reference evidence="3" key="2">
    <citation type="submission" date="2011-04" db="EMBL/GenBank/DDBJ databases">
        <title>The complete genome of chromosome of Treponema succinifaciens DSM 2489.</title>
        <authorList>
            <person name="Lucas S."/>
            <person name="Copeland A."/>
            <person name="Lapidus A."/>
            <person name="Bruce D."/>
            <person name="Goodwin L."/>
            <person name="Pitluck S."/>
            <person name="Peters L."/>
            <person name="Kyrpides N."/>
            <person name="Mavromatis K."/>
            <person name="Ivanova N."/>
            <person name="Ovchinnikova G."/>
            <person name="Teshima H."/>
            <person name="Detter J.C."/>
            <person name="Tapia R."/>
            <person name="Han C."/>
            <person name="Land M."/>
            <person name="Hauser L."/>
            <person name="Markowitz V."/>
            <person name="Cheng J.-F."/>
            <person name="Hugenholtz P."/>
            <person name="Woyke T."/>
            <person name="Wu D."/>
            <person name="Gronow S."/>
            <person name="Wellnitz S."/>
            <person name="Brambilla E."/>
            <person name="Klenk H.-P."/>
            <person name="Eisen J.A."/>
        </authorList>
    </citation>
    <scope>NUCLEOTIDE SEQUENCE [LARGE SCALE GENOMIC DNA]</scope>
    <source>
        <strain evidence="3">ATCC 33096 / DSM 2489 / 6091</strain>
    </source>
</reference>
<dbReference type="Pfam" id="PF00873">
    <property type="entry name" value="ACR_tran"/>
    <property type="match status" value="1"/>
</dbReference>
<dbReference type="GO" id="GO:0005886">
    <property type="term" value="C:plasma membrane"/>
    <property type="evidence" value="ECO:0007669"/>
    <property type="project" value="TreeGrafter"/>
</dbReference>
<feature type="transmembrane region" description="Helical" evidence="1">
    <location>
        <begin position="912"/>
        <end position="940"/>
    </location>
</feature>
<feature type="transmembrane region" description="Helical" evidence="1">
    <location>
        <begin position="384"/>
        <end position="407"/>
    </location>
</feature>
<dbReference type="SUPFAM" id="SSF82693">
    <property type="entry name" value="Multidrug efflux transporter AcrB pore domain, PN1, PN2, PC1 and PC2 subdomains"/>
    <property type="match status" value="3"/>
</dbReference>
<feature type="transmembrane region" description="Helical" evidence="1">
    <location>
        <begin position="534"/>
        <end position="554"/>
    </location>
</feature>
<feature type="transmembrane region" description="Helical" evidence="1">
    <location>
        <begin position="859"/>
        <end position="879"/>
    </location>
</feature>
<feature type="transmembrane region" description="Helical" evidence="1">
    <location>
        <begin position="357"/>
        <end position="378"/>
    </location>
</feature>
<dbReference type="OrthoDB" id="366306at2"/>
<dbReference type="STRING" id="869209.Tresu_0205"/>
<name>F2NWW9_TRES6</name>
<dbReference type="InterPro" id="IPR001036">
    <property type="entry name" value="Acrflvin-R"/>
</dbReference>
<evidence type="ECO:0000256" key="1">
    <source>
        <dbReference type="SAM" id="Phobius"/>
    </source>
</evidence>
<evidence type="ECO:0000313" key="2">
    <source>
        <dbReference type="EMBL" id="AEB13168.1"/>
    </source>
</evidence>
<dbReference type="SUPFAM" id="SSF82714">
    <property type="entry name" value="Multidrug efflux transporter AcrB TolC docking domain, DN and DC subdomains"/>
    <property type="match status" value="2"/>
</dbReference>
<dbReference type="PANTHER" id="PTHR32063">
    <property type="match status" value="1"/>
</dbReference>
<gene>
    <name evidence="2" type="ordered locus">Tresu_0205</name>
</gene>
<feature type="transmembrane region" description="Helical" evidence="1">
    <location>
        <begin position="12"/>
        <end position="29"/>
    </location>
</feature>
<sequence length="1034" mass="113163">MVSEKTLEHPVLTLMVFTLLGLMGIFSLGNTSVSLMPDVDMPYLMVSATYENAGPESVEKSVTTLIEDALVSLSNLKEITSTSSEGRSSVFLEFNYGTNLDIATNDVRDKLDRITRRLPDDVTPTIFKMDSDSQPIMRIAVRGNRSVDELKKIAEDQVVDILEQAQGVGQAESMGGRTQIVRVELEQNRLQAYNLTLSEVSSSLSKQNLEIGGGTITEGTMDYSVRTTGEYTSIEQINNTVITTKNGYDVKLSDIGRAFMGYKDASNVVYINGLPGVYVSITKQSGENSVAVANAVYEKISELEKTLPADISLEIIRDDTESIRDTLNTLFDSAWQGLLLAVVILFVFLCAIKTTIIIAVSVPLSIIITVLCMNFAGITLNMMTLTGLILGVGMVVDASVVMIDNIYSYRMRGAKPNVAAVLGSSEMILSVVSGNLTTICVFIPFLFFMKDLGFMGQMFKGIIFTIVIALVSSLFVAIFLVPVLAGHFLPITNRNEKPVKSRFFKVLYGIFTKSQDIVSLGYEKLLKKALDNRGVTVVVCVTALAFSFMLIPTLRIQLMTGGHDDSVSVKLGLPVGTSLEETSDVVLRFEEIVKNEIKGYKNIITSIGSSWRSSGSYNGTIQISLPNSDKQIDNDETIKQKLRKHFTEFAGVDFSFGQSRRQQMTGDDIDVVLRSSSLDSALDVAKKIQEVMAAIPDIGESSVDTDEGLPQVQVEIDRQRAYSFGVNVATVANEIQASIEGVSTTTYREDGDDYTVYVMLRPEDRQKVVDLEQIYVNGTNGRVCVANFARAVKGYGPVTISRENRRRIVHVTADIVSDENANVVEEKIKEGIKNSFIVPDNVSVSYEGSWKDVKEQTAIFAKIMVMAVLLVFGVMAATYESFKAPFINLMTIPFLAIGVVLIYKITGQSFSLLSAVGLVMLVGIVVNNGIILVDYTNLLVERGMPLKDACYKAGCSRLRPVLMTTLTTILGMIPMCFASSGSAGMVQPISVAVVGGLTSSTFITLFFIPVLYTFVMKKKKNQQSVVQLALPEEK</sequence>
<dbReference type="HOGENOM" id="CLU_002755_1_2_12"/>
<dbReference type="InterPro" id="IPR027463">
    <property type="entry name" value="AcrB_DN_DC_subdom"/>
</dbReference>
<keyword evidence="3" id="KW-1185">Reference proteome</keyword>
<feature type="transmembrane region" description="Helical" evidence="1">
    <location>
        <begin position="989"/>
        <end position="1015"/>
    </location>
</feature>
<dbReference type="AlphaFoldDB" id="F2NWW9"/>
<dbReference type="RefSeq" id="WP_013700479.1">
    <property type="nucleotide sequence ID" value="NC_015385.1"/>
</dbReference>
<reference evidence="2 3" key="1">
    <citation type="journal article" date="2011" name="Stand. Genomic Sci.">
        <title>Complete genome sequence of Treponema succinifaciens type strain (6091).</title>
        <authorList>
            <person name="Han C."/>
            <person name="Gronow S."/>
            <person name="Teshima H."/>
            <person name="Lapidus A."/>
            <person name="Nolan M."/>
            <person name="Lucas S."/>
            <person name="Hammon N."/>
            <person name="Deshpande S."/>
            <person name="Cheng J.F."/>
            <person name="Zeytun A."/>
            <person name="Tapia R."/>
            <person name="Goodwin L."/>
            <person name="Pitluck S."/>
            <person name="Liolios K."/>
            <person name="Pagani I."/>
            <person name="Ivanova N."/>
            <person name="Mavromatis K."/>
            <person name="Mikhailova N."/>
            <person name="Huntemann M."/>
            <person name="Pati A."/>
            <person name="Chen A."/>
            <person name="Palaniappan K."/>
            <person name="Land M."/>
            <person name="Hauser L."/>
            <person name="Brambilla E.M."/>
            <person name="Rohde M."/>
            <person name="Goker M."/>
            <person name="Woyke T."/>
            <person name="Bristow J."/>
            <person name="Eisen J.A."/>
            <person name="Markowitz V."/>
            <person name="Hugenholtz P."/>
            <person name="Kyrpides N.C."/>
            <person name="Klenk H.P."/>
            <person name="Detter J.C."/>
        </authorList>
    </citation>
    <scope>NUCLEOTIDE SEQUENCE [LARGE SCALE GENOMIC DNA]</scope>
    <source>
        <strain evidence="3">ATCC 33096 / DSM 2489 / 6091</strain>
    </source>
</reference>
<dbReference type="EMBL" id="CP002631">
    <property type="protein sequence ID" value="AEB13168.1"/>
    <property type="molecule type" value="Genomic_DNA"/>
</dbReference>
<feature type="transmembrane region" description="Helical" evidence="1">
    <location>
        <begin position="886"/>
        <end position="906"/>
    </location>
</feature>
<dbReference type="GO" id="GO:0042910">
    <property type="term" value="F:xenobiotic transmembrane transporter activity"/>
    <property type="evidence" value="ECO:0007669"/>
    <property type="project" value="TreeGrafter"/>
</dbReference>
<feature type="transmembrane region" description="Helical" evidence="1">
    <location>
        <begin position="334"/>
        <end position="352"/>
    </location>
</feature>
<dbReference type="Proteomes" id="UP000006852">
    <property type="component" value="Chromosome"/>
</dbReference>
<proteinExistence type="predicted"/>
<feature type="transmembrane region" description="Helical" evidence="1">
    <location>
        <begin position="961"/>
        <end position="983"/>
    </location>
</feature>
<keyword evidence="1" id="KW-1133">Transmembrane helix</keyword>